<evidence type="ECO:0000256" key="1">
    <source>
        <dbReference type="ARBA" id="ARBA00006885"/>
    </source>
</evidence>
<dbReference type="AlphaFoldDB" id="A0AAF0DLK8"/>
<dbReference type="Proteomes" id="UP001219355">
    <property type="component" value="Chromosome 3"/>
</dbReference>
<dbReference type="SUPFAM" id="SSF55961">
    <property type="entry name" value="Bet v1-like"/>
    <property type="match status" value="1"/>
</dbReference>
<evidence type="ECO:0000256" key="2">
    <source>
        <dbReference type="ARBA" id="ARBA00011814"/>
    </source>
</evidence>
<proteinExistence type="inferred from homology"/>
<gene>
    <name evidence="5" type="primary">COQ10</name>
    <name evidence="5" type="ORF">PRK78_005186</name>
</gene>
<comment type="similarity">
    <text evidence="1">Belongs to the COQ10 family.</text>
</comment>
<dbReference type="GO" id="GO:0048039">
    <property type="term" value="F:ubiquinone binding"/>
    <property type="evidence" value="ECO:0007669"/>
    <property type="project" value="InterPro"/>
</dbReference>
<organism evidence="5 6">
    <name type="scientific">Emydomyces testavorans</name>
    <dbReference type="NCBI Taxonomy" id="2070801"/>
    <lineage>
        <taxon>Eukaryota</taxon>
        <taxon>Fungi</taxon>
        <taxon>Dikarya</taxon>
        <taxon>Ascomycota</taxon>
        <taxon>Pezizomycotina</taxon>
        <taxon>Eurotiomycetes</taxon>
        <taxon>Eurotiomycetidae</taxon>
        <taxon>Onygenales</taxon>
        <taxon>Nannizziopsiaceae</taxon>
        <taxon>Emydomyces</taxon>
    </lineage>
</organism>
<keyword evidence="6" id="KW-1185">Reference proteome</keyword>
<comment type="function">
    <text evidence="3">Required for the function of coenzyme Q in the respiratory chain. May serve as a chaperone or may be involved in the transport of Q6 from its site of synthesis to the catalytic sites of the respiratory complexes.</text>
</comment>
<sequence length="221" mass="24736">MANLRSSSFAPLLRRSQFTKPSHKPTPILIQSRAFNLPSLSSFAHQLSTPTPRTLSATRTLPFPPLRLFRIISAVESYRDFLPFLTASSVTARDRTTGYPTQAYLTVGYGPLSETFHSKVDCDEASWTVGARSGDIAFQQKKGERRKDEGLFEYLDTIWRLVPLQRGAGGGMEMTKVDLVVKFRFRNAIHAAMMGAVEDQVAGMMIEAFEKRVMELEGRKG</sequence>
<dbReference type="PANTHER" id="PTHR12901:SF10">
    <property type="entry name" value="COENZYME Q-BINDING PROTEIN COQ10, MITOCHONDRIAL"/>
    <property type="match status" value="1"/>
</dbReference>
<name>A0AAF0DLK8_9EURO</name>
<dbReference type="InterPro" id="IPR044996">
    <property type="entry name" value="COQ10-like"/>
</dbReference>
<dbReference type="PANTHER" id="PTHR12901">
    <property type="entry name" value="SPERM PROTEIN HOMOLOG"/>
    <property type="match status" value="1"/>
</dbReference>
<dbReference type="Pfam" id="PF03364">
    <property type="entry name" value="Polyketide_cyc"/>
    <property type="match status" value="1"/>
</dbReference>
<dbReference type="CDD" id="cd07813">
    <property type="entry name" value="COQ10p_like"/>
    <property type="match status" value="1"/>
</dbReference>
<protein>
    <submittedName>
        <fullName evidence="5">Coenzyme Q-binding protein coq10, mitochondrial</fullName>
    </submittedName>
</protein>
<evidence type="ECO:0000313" key="5">
    <source>
        <dbReference type="EMBL" id="WEW59706.1"/>
    </source>
</evidence>
<accession>A0AAF0DLK8</accession>
<feature type="domain" description="Coenzyme Q-binding protein COQ10 START" evidence="4">
    <location>
        <begin position="62"/>
        <end position="210"/>
    </location>
</feature>
<dbReference type="InterPro" id="IPR005031">
    <property type="entry name" value="COQ10_START"/>
</dbReference>
<dbReference type="EMBL" id="CP120629">
    <property type="protein sequence ID" value="WEW59706.1"/>
    <property type="molecule type" value="Genomic_DNA"/>
</dbReference>
<comment type="subunit">
    <text evidence="2">Interacts with coenzyme Q.</text>
</comment>
<evidence type="ECO:0000259" key="4">
    <source>
        <dbReference type="Pfam" id="PF03364"/>
    </source>
</evidence>
<dbReference type="GO" id="GO:0005739">
    <property type="term" value="C:mitochondrion"/>
    <property type="evidence" value="ECO:0007669"/>
    <property type="project" value="TreeGrafter"/>
</dbReference>
<dbReference type="InterPro" id="IPR023393">
    <property type="entry name" value="START-like_dom_sf"/>
</dbReference>
<dbReference type="Gene3D" id="3.30.530.20">
    <property type="match status" value="1"/>
</dbReference>
<evidence type="ECO:0000313" key="6">
    <source>
        <dbReference type="Proteomes" id="UP001219355"/>
    </source>
</evidence>
<evidence type="ECO:0000256" key="3">
    <source>
        <dbReference type="ARBA" id="ARBA00024947"/>
    </source>
</evidence>
<reference evidence="5" key="1">
    <citation type="submission" date="2023-03" db="EMBL/GenBank/DDBJ databases">
        <title>Emydomyces testavorans Genome Sequence.</title>
        <authorList>
            <person name="Hoyer L."/>
        </authorList>
    </citation>
    <scope>NUCLEOTIDE SEQUENCE</scope>
    <source>
        <strain evidence="5">16-2883</strain>
    </source>
</reference>
<dbReference type="GO" id="GO:0045333">
    <property type="term" value="P:cellular respiration"/>
    <property type="evidence" value="ECO:0007669"/>
    <property type="project" value="InterPro"/>
</dbReference>